<gene>
    <name evidence="3" type="ORF">DFR60_1115</name>
</gene>
<evidence type="ECO:0000313" key="4">
    <source>
        <dbReference type="Proteomes" id="UP000248057"/>
    </source>
</evidence>
<evidence type="ECO:0000256" key="2">
    <source>
        <dbReference type="SAM" id="Phobius"/>
    </source>
</evidence>
<dbReference type="EMBL" id="QJKD01000011">
    <property type="protein sequence ID" value="PXX50714.1"/>
    <property type="molecule type" value="Genomic_DNA"/>
</dbReference>
<accession>A0A2V3Y1T3</accession>
<proteinExistence type="predicted"/>
<evidence type="ECO:0000256" key="1">
    <source>
        <dbReference type="SAM" id="MobiDB-lite"/>
    </source>
</evidence>
<reference evidence="3 4" key="1">
    <citation type="submission" date="2018-05" db="EMBL/GenBank/DDBJ databases">
        <title>Genomic Encyclopedia of Type Strains, Phase IV (KMG-IV): sequencing the most valuable type-strain genomes for metagenomic binning, comparative biology and taxonomic classification.</title>
        <authorList>
            <person name="Goeker M."/>
        </authorList>
    </citation>
    <scope>NUCLEOTIDE SEQUENCE [LARGE SCALE GENOMIC DNA]</scope>
    <source>
        <strain evidence="3 4">DSM 24995</strain>
    </source>
</reference>
<protein>
    <submittedName>
        <fullName evidence="3">Uncharacterized protein</fullName>
    </submittedName>
</protein>
<organism evidence="3 4">
    <name type="scientific">Hungatella effluvii</name>
    <dbReference type="NCBI Taxonomy" id="1096246"/>
    <lineage>
        <taxon>Bacteria</taxon>
        <taxon>Bacillati</taxon>
        <taxon>Bacillota</taxon>
        <taxon>Clostridia</taxon>
        <taxon>Lachnospirales</taxon>
        <taxon>Lachnospiraceae</taxon>
        <taxon>Hungatella</taxon>
    </lineage>
</organism>
<keyword evidence="2" id="KW-1133">Transmembrane helix</keyword>
<dbReference type="Proteomes" id="UP000248057">
    <property type="component" value="Unassembled WGS sequence"/>
</dbReference>
<name>A0A2V3Y1T3_9FIRM</name>
<keyword evidence="2" id="KW-0472">Membrane</keyword>
<sequence length="87" mass="9686">MEERRREMEKGQQALVSSAAGTKAGRQEKRAAPPPSLGPGTGSISKKHEINRTGFALETAILIRISVHSLYSHLQMVYLYFLLLKFS</sequence>
<evidence type="ECO:0000313" key="3">
    <source>
        <dbReference type="EMBL" id="PXX50714.1"/>
    </source>
</evidence>
<comment type="caution">
    <text evidence="3">The sequence shown here is derived from an EMBL/GenBank/DDBJ whole genome shotgun (WGS) entry which is preliminary data.</text>
</comment>
<keyword evidence="2" id="KW-0812">Transmembrane</keyword>
<dbReference type="AlphaFoldDB" id="A0A2V3Y1T3"/>
<feature type="transmembrane region" description="Helical" evidence="2">
    <location>
        <begin position="61"/>
        <end position="83"/>
    </location>
</feature>
<keyword evidence="4" id="KW-1185">Reference proteome</keyword>
<feature type="region of interest" description="Disordered" evidence="1">
    <location>
        <begin position="1"/>
        <end position="46"/>
    </location>
</feature>
<feature type="compositionally biased region" description="Basic and acidic residues" evidence="1">
    <location>
        <begin position="1"/>
        <end position="10"/>
    </location>
</feature>